<dbReference type="PROSITE" id="PS00715">
    <property type="entry name" value="SIGMA70_1"/>
    <property type="match status" value="1"/>
</dbReference>
<proteinExistence type="inferred from homology"/>
<dbReference type="GO" id="GO:0003677">
    <property type="term" value="F:DNA binding"/>
    <property type="evidence" value="ECO:0007669"/>
    <property type="project" value="UniProtKB-KW"/>
</dbReference>
<keyword evidence="7" id="KW-0175">Coiled coil</keyword>
<keyword evidence="11" id="KW-1185">Reference proteome</keyword>
<dbReference type="InterPro" id="IPR050239">
    <property type="entry name" value="Sigma-70_RNA_pol_init_factors"/>
</dbReference>
<evidence type="ECO:0000256" key="1">
    <source>
        <dbReference type="ARBA" id="ARBA00007788"/>
    </source>
</evidence>
<keyword evidence="4 6" id="KW-0238">DNA-binding</keyword>
<dbReference type="SUPFAM" id="SSF88946">
    <property type="entry name" value="Sigma2 domain of RNA polymerase sigma factors"/>
    <property type="match status" value="1"/>
</dbReference>
<dbReference type="PANTHER" id="PTHR30603:SF60">
    <property type="entry name" value="RNA POLYMERASE SIGMA FACTOR RPOD"/>
    <property type="match status" value="1"/>
</dbReference>
<dbReference type="CDD" id="cd06171">
    <property type="entry name" value="Sigma70_r4"/>
    <property type="match status" value="1"/>
</dbReference>
<dbReference type="Pfam" id="PF00140">
    <property type="entry name" value="Sigma70_r1_2"/>
    <property type="match status" value="1"/>
</dbReference>
<protein>
    <recommendedName>
        <fullName evidence="6">RNA polymerase sigma factor</fullName>
    </recommendedName>
</protein>
<organism evidence="10 11">
    <name type="scientific">Zarconia navalis LEGE 11467</name>
    <dbReference type="NCBI Taxonomy" id="1828826"/>
    <lineage>
        <taxon>Bacteria</taxon>
        <taxon>Bacillati</taxon>
        <taxon>Cyanobacteriota</taxon>
        <taxon>Cyanophyceae</taxon>
        <taxon>Oscillatoriophycideae</taxon>
        <taxon>Oscillatoriales</taxon>
        <taxon>Oscillatoriales incertae sedis</taxon>
        <taxon>Zarconia</taxon>
        <taxon>Zarconia navalis</taxon>
    </lineage>
</organism>
<feature type="coiled-coil region" evidence="7">
    <location>
        <begin position="340"/>
        <end position="396"/>
    </location>
</feature>
<comment type="function">
    <text evidence="6">Sigma factors are initiation factors that promote the attachment of RNA polymerase to specific initiation sites and are then released.</text>
</comment>
<evidence type="ECO:0000256" key="3">
    <source>
        <dbReference type="ARBA" id="ARBA00023082"/>
    </source>
</evidence>
<dbReference type="NCBIfam" id="NF005785">
    <property type="entry name" value="PRK07598.1"/>
    <property type="match status" value="1"/>
</dbReference>
<dbReference type="SUPFAM" id="SSF88659">
    <property type="entry name" value="Sigma3 and sigma4 domains of RNA polymerase sigma factors"/>
    <property type="match status" value="2"/>
</dbReference>
<dbReference type="NCBIfam" id="TIGR02997">
    <property type="entry name" value="Sig70-cyanoRpoD"/>
    <property type="match status" value="1"/>
</dbReference>
<keyword evidence="2 6" id="KW-0805">Transcription regulation</keyword>
<dbReference type="InterPro" id="IPR036388">
    <property type="entry name" value="WH-like_DNA-bd_sf"/>
</dbReference>
<evidence type="ECO:0000256" key="6">
    <source>
        <dbReference type="RuleBase" id="RU362124"/>
    </source>
</evidence>
<dbReference type="NCBIfam" id="TIGR02937">
    <property type="entry name" value="sigma70-ECF"/>
    <property type="match status" value="1"/>
</dbReference>
<feature type="domain" description="RNA polymerase sigma-70" evidence="9">
    <location>
        <begin position="375"/>
        <end position="401"/>
    </location>
</feature>
<dbReference type="PROSITE" id="PS00716">
    <property type="entry name" value="SIGMA70_2"/>
    <property type="match status" value="1"/>
</dbReference>
<evidence type="ECO:0000256" key="5">
    <source>
        <dbReference type="ARBA" id="ARBA00023163"/>
    </source>
</evidence>
<dbReference type="PANTHER" id="PTHR30603">
    <property type="entry name" value="RNA POLYMERASE SIGMA FACTOR RPO"/>
    <property type="match status" value="1"/>
</dbReference>
<name>A0A928Z859_9CYAN</name>
<dbReference type="InterPro" id="IPR017848">
    <property type="entry name" value="RNA_pol_sigma_RpoD/SigA_cyanob"/>
</dbReference>
<keyword evidence="3 6" id="KW-0731">Sigma factor</keyword>
<comment type="caution">
    <text evidence="10">The sequence shown here is derived from an EMBL/GenBank/DDBJ whole genome shotgun (WGS) entry which is preliminary data.</text>
</comment>
<dbReference type="InterPro" id="IPR013325">
    <property type="entry name" value="RNA_pol_sigma_r2"/>
</dbReference>
<dbReference type="FunFam" id="1.10.601.10:FF:000001">
    <property type="entry name" value="RNA polymerase sigma factor SigA"/>
    <property type="match status" value="1"/>
</dbReference>
<dbReference type="EMBL" id="JADEXN010000077">
    <property type="protein sequence ID" value="MBE9040358.1"/>
    <property type="molecule type" value="Genomic_DNA"/>
</dbReference>
<dbReference type="InterPro" id="IPR013324">
    <property type="entry name" value="RNA_pol_sigma_r3/r4-like"/>
</dbReference>
<comment type="similarity">
    <text evidence="1 6">Belongs to the sigma-70 factor family.</text>
</comment>
<dbReference type="Gene3D" id="1.10.601.10">
    <property type="entry name" value="RNA Polymerase Primary Sigma Factor"/>
    <property type="match status" value="2"/>
</dbReference>
<gene>
    <name evidence="10" type="primary">sigC</name>
    <name evidence="10" type="ORF">IQ235_06075</name>
</gene>
<dbReference type="Gene3D" id="1.10.10.10">
    <property type="entry name" value="Winged helix-like DNA-binding domain superfamily/Winged helix DNA-binding domain"/>
    <property type="match status" value="2"/>
</dbReference>
<dbReference type="GO" id="GO:0006352">
    <property type="term" value="P:DNA-templated transcription initiation"/>
    <property type="evidence" value="ECO:0007669"/>
    <property type="project" value="InterPro"/>
</dbReference>
<dbReference type="AlphaFoldDB" id="A0A928Z859"/>
<reference evidence="10" key="1">
    <citation type="submission" date="2020-10" db="EMBL/GenBank/DDBJ databases">
        <authorList>
            <person name="Castelo-Branco R."/>
            <person name="Eusebio N."/>
            <person name="Adriana R."/>
            <person name="Vieira A."/>
            <person name="Brugerolle De Fraissinette N."/>
            <person name="Rezende De Castro R."/>
            <person name="Schneider M.P."/>
            <person name="Vasconcelos V."/>
            <person name="Leao P.N."/>
        </authorList>
    </citation>
    <scope>NUCLEOTIDE SEQUENCE</scope>
    <source>
        <strain evidence="10">LEGE 11467</strain>
    </source>
</reference>
<dbReference type="Pfam" id="PF04542">
    <property type="entry name" value="Sigma70_r2"/>
    <property type="match status" value="1"/>
</dbReference>
<keyword evidence="5 6" id="KW-0804">Transcription</keyword>
<sequence>MPGTSFLKDVEYDRQVDANNVDDLELATEDSSNATAPQQSGMEVEYAEADSLSSRAKRNTTDLVRLYLQEIGKVDLLGRDEEVSEAQRVQQYVSLLEVRAQAAEEGDELLQRCVHLVEVRDRLTSQLGHRPSLERWATDAGISLSQLKPTLVEGKHQWAQLVGLSVEELEKVQVEGKQAKAHMIKANLRLVVSVAKKYQKRGLELLDLIQEGTIGLERAVEKFDPTRGYRFSTYAYWWIRQGITRAIATQSRTIRLPVHITEKLNKIKKAQRKFAQEQGRTPTLEDIAGELKMTPDQVREVLLRVPRSVSLDTKVGKEKDTELGDLLETDDISPEDLLMRESLQRDLQKLLADLSSRERDVIRLRYGLGDGNPYSLAEIGRELDLSRERVRQIEAKALQKLRQPKRRNQVRDYLEALT</sequence>
<dbReference type="InterPro" id="IPR014284">
    <property type="entry name" value="RNA_pol_sigma-70_dom"/>
</dbReference>
<dbReference type="Pfam" id="PF04545">
    <property type="entry name" value="Sigma70_r4"/>
    <property type="match status" value="1"/>
</dbReference>
<evidence type="ECO:0000259" key="9">
    <source>
        <dbReference type="PROSITE" id="PS00716"/>
    </source>
</evidence>
<dbReference type="InterPro" id="IPR000943">
    <property type="entry name" value="RNA_pol_sigma70"/>
</dbReference>
<feature type="domain" description="RNA polymerase sigma-70" evidence="8">
    <location>
        <begin position="207"/>
        <end position="220"/>
    </location>
</feature>
<dbReference type="RefSeq" id="WP_264320607.1">
    <property type="nucleotide sequence ID" value="NZ_JADEXN010000077.1"/>
</dbReference>
<evidence type="ECO:0000259" key="8">
    <source>
        <dbReference type="PROSITE" id="PS00715"/>
    </source>
</evidence>
<evidence type="ECO:0000256" key="4">
    <source>
        <dbReference type="ARBA" id="ARBA00023125"/>
    </source>
</evidence>
<dbReference type="InterPro" id="IPR007630">
    <property type="entry name" value="RNA_pol_sigma70_r4"/>
</dbReference>
<dbReference type="Pfam" id="PF04539">
    <property type="entry name" value="Sigma70_r3"/>
    <property type="match status" value="1"/>
</dbReference>
<dbReference type="Proteomes" id="UP000621799">
    <property type="component" value="Unassembled WGS sequence"/>
</dbReference>
<dbReference type="GO" id="GO:0016987">
    <property type="term" value="F:sigma factor activity"/>
    <property type="evidence" value="ECO:0007669"/>
    <property type="project" value="UniProtKB-KW"/>
</dbReference>
<dbReference type="InterPro" id="IPR007624">
    <property type="entry name" value="RNA_pol_sigma70_r3"/>
</dbReference>
<accession>A0A928Z859</accession>
<evidence type="ECO:0000313" key="10">
    <source>
        <dbReference type="EMBL" id="MBE9040358.1"/>
    </source>
</evidence>
<evidence type="ECO:0000256" key="7">
    <source>
        <dbReference type="SAM" id="Coils"/>
    </source>
</evidence>
<evidence type="ECO:0000313" key="11">
    <source>
        <dbReference type="Proteomes" id="UP000621799"/>
    </source>
</evidence>
<dbReference type="InterPro" id="IPR009042">
    <property type="entry name" value="RNA_pol_sigma70_r1_2"/>
</dbReference>
<evidence type="ECO:0000256" key="2">
    <source>
        <dbReference type="ARBA" id="ARBA00023015"/>
    </source>
</evidence>
<dbReference type="PRINTS" id="PR00046">
    <property type="entry name" value="SIGMA70FCT"/>
</dbReference>
<dbReference type="InterPro" id="IPR007627">
    <property type="entry name" value="RNA_pol_sigma70_r2"/>
</dbReference>